<evidence type="ECO:0000256" key="18">
    <source>
        <dbReference type="PIRSR" id="PIRSR640198-1"/>
    </source>
</evidence>
<keyword evidence="5 22" id="KW-0812">Transmembrane</keyword>
<keyword evidence="12 22" id="KW-0472">Membrane</keyword>
<evidence type="ECO:0000256" key="1">
    <source>
        <dbReference type="ARBA" id="ARBA00004167"/>
    </source>
</evidence>
<keyword evidence="10 19" id="KW-0067">ATP-binding</keyword>
<dbReference type="EC" id="2.7.7.108" evidence="14"/>
<evidence type="ECO:0000256" key="22">
    <source>
        <dbReference type="SAM" id="Phobius"/>
    </source>
</evidence>
<feature type="site" description="Important for autoinhibition of adenylyltransferase activity" evidence="20">
    <location>
        <position position="230"/>
    </location>
</feature>
<dbReference type="Gene3D" id="1.25.40.10">
    <property type="entry name" value="Tetratricopeptide repeat domain"/>
    <property type="match status" value="1"/>
</dbReference>
<evidence type="ECO:0000256" key="15">
    <source>
        <dbReference type="ARBA" id="ARBA00047939"/>
    </source>
</evidence>
<evidence type="ECO:0000256" key="20">
    <source>
        <dbReference type="PIRSR" id="PIRSR640198-3"/>
    </source>
</evidence>
<comment type="catalytic activity">
    <reaction evidence="16">
        <text>L-tyrosyl-[protein] + ATP = O-(5'-adenylyl)-L-tyrosyl-[protein] + diphosphate</text>
        <dbReference type="Rhea" id="RHEA:54288"/>
        <dbReference type="Rhea" id="RHEA-COMP:10136"/>
        <dbReference type="Rhea" id="RHEA-COMP:13846"/>
        <dbReference type="ChEBI" id="CHEBI:30616"/>
        <dbReference type="ChEBI" id="CHEBI:33019"/>
        <dbReference type="ChEBI" id="CHEBI:46858"/>
        <dbReference type="ChEBI" id="CHEBI:83624"/>
        <dbReference type="EC" id="2.7.7.108"/>
    </reaction>
</comment>
<organism evidence="24 25">
    <name type="scientific">Tigriopus californicus</name>
    <name type="common">Marine copepod</name>
    <dbReference type="NCBI Taxonomy" id="6832"/>
    <lineage>
        <taxon>Eukaryota</taxon>
        <taxon>Metazoa</taxon>
        <taxon>Ecdysozoa</taxon>
        <taxon>Arthropoda</taxon>
        <taxon>Crustacea</taxon>
        <taxon>Multicrustacea</taxon>
        <taxon>Hexanauplia</taxon>
        <taxon>Copepoda</taxon>
        <taxon>Harpacticoida</taxon>
        <taxon>Harpacticidae</taxon>
        <taxon>Tigriopus</taxon>
    </lineage>
</organism>
<dbReference type="GO" id="GO:0016020">
    <property type="term" value="C:membrane"/>
    <property type="evidence" value="ECO:0007669"/>
    <property type="project" value="UniProtKB-SubCell"/>
</dbReference>
<keyword evidence="25" id="KW-1185">Reference proteome</keyword>
<dbReference type="EMBL" id="VCGU01000005">
    <property type="protein sequence ID" value="TRY74605.1"/>
    <property type="molecule type" value="Genomic_DNA"/>
</dbReference>
<keyword evidence="7" id="KW-0677">Repeat</keyword>
<dbReference type="InterPro" id="IPR003812">
    <property type="entry name" value="Fido"/>
</dbReference>
<comment type="catalytic activity">
    <reaction evidence="15">
        <text>L-threonyl-[protein] + ATP = 3-O-(5'-adenylyl)-L-threonyl-[protein] + diphosphate</text>
        <dbReference type="Rhea" id="RHEA:54292"/>
        <dbReference type="Rhea" id="RHEA-COMP:11060"/>
        <dbReference type="Rhea" id="RHEA-COMP:13847"/>
        <dbReference type="ChEBI" id="CHEBI:30013"/>
        <dbReference type="ChEBI" id="CHEBI:30616"/>
        <dbReference type="ChEBI" id="CHEBI:33019"/>
        <dbReference type="ChEBI" id="CHEBI:138113"/>
        <dbReference type="EC" id="2.7.7.108"/>
    </reaction>
</comment>
<feature type="glycosylation site" description="N-linked (GlcNAc...) asparagine" evidence="21">
    <location>
        <position position="271"/>
    </location>
</feature>
<dbReference type="STRING" id="6832.A0A553PA87"/>
<evidence type="ECO:0000256" key="4">
    <source>
        <dbReference type="ARBA" id="ARBA00022679"/>
    </source>
</evidence>
<proteinExistence type="inferred from homology"/>
<dbReference type="Gene3D" id="1.10.3290.10">
    <property type="entry name" value="Fido-like domain"/>
    <property type="match status" value="1"/>
</dbReference>
<evidence type="ECO:0000256" key="11">
    <source>
        <dbReference type="ARBA" id="ARBA00022989"/>
    </source>
</evidence>
<keyword evidence="6" id="KW-0548">Nucleotidyltransferase</keyword>
<dbReference type="GO" id="GO:0070733">
    <property type="term" value="F:AMPylase activity"/>
    <property type="evidence" value="ECO:0007669"/>
    <property type="project" value="UniProtKB-EC"/>
</dbReference>
<dbReference type="Pfam" id="PF02661">
    <property type="entry name" value="Fic"/>
    <property type="match status" value="1"/>
</dbReference>
<dbReference type="OrthoDB" id="439046at2759"/>
<evidence type="ECO:0000256" key="12">
    <source>
        <dbReference type="ARBA" id="ARBA00023136"/>
    </source>
</evidence>
<comment type="similarity">
    <text evidence="2">Belongs to the fic family.</text>
</comment>
<evidence type="ECO:0000259" key="23">
    <source>
        <dbReference type="PROSITE" id="PS51459"/>
    </source>
</evidence>
<keyword evidence="11 22" id="KW-1133">Transmembrane helix</keyword>
<evidence type="ECO:0000256" key="10">
    <source>
        <dbReference type="ARBA" id="ARBA00022840"/>
    </source>
</evidence>
<dbReference type="PROSITE" id="PS51459">
    <property type="entry name" value="FIDO"/>
    <property type="match status" value="1"/>
</dbReference>
<dbReference type="Proteomes" id="UP000318571">
    <property type="component" value="Chromosome 2"/>
</dbReference>
<comment type="subcellular location">
    <subcellularLocation>
        <location evidence="1">Membrane</location>
        <topology evidence="1">Single-pass membrane protein</topology>
    </subcellularLocation>
</comment>
<evidence type="ECO:0000256" key="13">
    <source>
        <dbReference type="ARBA" id="ARBA00030885"/>
    </source>
</evidence>
<reference evidence="24 25" key="1">
    <citation type="journal article" date="2018" name="Nat. Ecol. Evol.">
        <title>Genomic signatures of mitonuclear coevolution across populations of Tigriopus californicus.</title>
        <authorList>
            <person name="Barreto F.S."/>
            <person name="Watson E.T."/>
            <person name="Lima T.G."/>
            <person name="Willett C.S."/>
            <person name="Edmands S."/>
            <person name="Li W."/>
            <person name="Burton R.S."/>
        </authorList>
    </citation>
    <scope>NUCLEOTIDE SEQUENCE [LARGE SCALE GENOMIC DNA]</scope>
    <source>
        <strain evidence="24 25">San Diego</strain>
    </source>
</reference>
<evidence type="ECO:0000256" key="3">
    <source>
        <dbReference type="ARBA" id="ARBA00014915"/>
    </source>
</evidence>
<dbReference type="SUPFAM" id="SSF140931">
    <property type="entry name" value="Fic-like"/>
    <property type="match status" value="1"/>
</dbReference>
<feature type="binding site" evidence="19">
    <location>
        <begin position="395"/>
        <end position="396"/>
    </location>
    <ligand>
        <name>ATP</name>
        <dbReference type="ChEBI" id="CHEBI:30616"/>
    </ligand>
</feature>
<comment type="caution">
    <text evidence="24">The sequence shown here is derived from an EMBL/GenBank/DDBJ whole genome shotgun (WGS) entry which is preliminary data.</text>
</comment>
<comment type="catalytic activity">
    <reaction evidence="17">
        <text>3-O-(5'-adenylyl)-L-threonyl-[protein] + H2O = L-threonyl-[protein] + AMP + H(+)</text>
        <dbReference type="Rhea" id="RHEA:55932"/>
        <dbReference type="Rhea" id="RHEA-COMP:11060"/>
        <dbReference type="Rhea" id="RHEA-COMP:13847"/>
        <dbReference type="ChEBI" id="CHEBI:15377"/>
        <dbReference type="ChEBI" id="CHEBI:15378"/>
        <dbReference type="ChEBI" id="CHEBI:30013"/>
        <dbReference type="ChEBI" id="CHEBI:138113"/>
        <dbReference type="ChEBI" id="CHEBI:456215"/>
    </reaction>
</comment>
<dbReference type="InterPro" id="IPR011990">
    <property type="entry name" value="TPR-like_helical_dom_sf"/>
</dbReference>
<dbReference type="InterPro" id="IPR036597">
    <property type="entry name" value="Fido-like_dom_sf"/>
</dbReference>
<feature type="active site" evidence="18">
    <location>
        <position position="359"/>
    </location>
</feature>
<accession>A0A553PA87</accession>
<feature type="transmembrane region" description="Helical" evidence="22">
    <location>
        <begin position="21"/>
        <end position="40"/>
    </location>
</feature>
<keyword evidence="8 19" id="KW-0547">Nucleotide-binding</keyword>
<sequence>MILLNQQEHSAKRHSANMNKSLFLLVFFSGACVAIFSVLLSDYIRTLRDQGRFHPLPDIAHLSVIEEKHVFFKRPETELEPQRPREVLETSACEAEALKTLQVAVKSQEKSHTSRAHKLFKHAMVLCPKHPEVLIRFGEFLESLGEDVVAADHLFVRAITFAQPESHEHERALANRRRTSVMVEEIDRATLSRINDKKRTFQRISEHSAAMKRAKSEAYIHHIHHSVGIEGNTMTLAQTRSILETKLAVAGKSIMEHNEVLGLDSALRYINQTLVDKVGEITLQDILEIHKRVIGHVDPIEAGIIRRTQVFVGDYVPPHPSHIDLLMEKFIDWLNSSENLDMHAVRYAALAHYKLVYIHPFVDGNGRTSRLLMNLILMQSGYPPIIIRKQDRLKYYQALVTANEGDIRPFVRFIAECTERTLDAYVSATQENPKGPGLVPFGEEHDSIISSSEESLAYHEQIILGGLVGNNISVEL</sequence>
<evidence type="ECO:0000313" key="24">
    <source>
        <dbReference type="EMBL" id="TRY74605.1"/>
    </source>
</evidence>
<evidence type="ECO:0000313" key="25">
    <source>
        <dbReference type="Proteomes" id="UP000318571"/>
    </source>
</evidence>
<feature type="domain" description="Fido" evidence="23">
    <location>
        <begin position="281"/>
        <end position="416"/>
    </location>
</feature>
<evidence type="ECO:0000256" key="2">
    <source>
        <dbReference type="ARBA" id="ARBA00009742"/>
    </source>
</evidence>
<keyword evidence="4" id="KW-0808">Transferase</keyword>
<evidence type="ECO:0000256" key="6">
    <source>
        <dbReference type="ARBA" id="ARBA00022695"/>
    </source>
</evidence>
<evidence type="ECO:0000256" key="5">
    <source>
        <dbReference type="ARBA" id="ARBA00022692"/>
    </source>
</evidence>
<feature type="binding site" evidence="19">
    <location>
        <position position="403"/>
    </location>
    <ligand>
        <name>ATP</name>
        <dbReference type="ChEBI" id="CHEBI:30616"/>
    </ligand>
</feature>
<dbReference type="InterPro" id="IPR040198">
    <property type="entry name" value="Fido_containing"/>
</dbReference>
<dbReference type="AlphaFoldDB" id="A0A553PA87"/>
<protein>
    <recommendedName>
        <fullName evidence="3">Protein adenylyltransferase Fic</fullName>
        <ecNumber evidence="14">2.7.7.108</ecNumber>
    </recommendedName>
    <alternativeName>
        <fullName evidence="13">De-AMPylase Fic</fullName>
    </alternativeName>
</protein>
<dbReference type="GO" id="GO:0005524">
    <property type="term" value="F:ATP binding"/>
    <property type="evidence" value="ECO:0007669"/>
    <property type="project" value="UniProtKB-KW"/>
</dbReference>
<feature type="binding site" evidence="19">
    <location>
        <begin position="363"/>
        <end position="370"/>
    </location>
    <ligand>
        <name>ATP</name>
        <dbReference type="ChEBI" id="CHEBI:30616"/>
    </ligand>
</feature>
<dbReference type="OMA" id="QLRCQLW"/>
<dbReference type="PANTHER" id="PTHR13504">
    <property type="entry name" value="FIDO DOMAIN-CONTAINING PROTEIN DDB_G0283145"/>
    <property type="match status" value="1"/>
</dbReference>
<evidence type="ECO:0000256" key="14">
    <source>
        <dbReference type="ARBA" id="ARBA00034531"/>
    </source>
</evidence>
<evidence type="ECO:0000256" key="19">
    <source>
        <dbReference type="PIRSR" id="PIRSR640198-2"/>
    </source>
</evidence>
<evidence type="ECO:0000256" key="9">
    <source>
        <dbReference type="ARBA" id="ARBA00022803"/>
    </source>
</evidence>
<name>A0A553PA87_TIGCA</name>
<evidence type="ECO:0000256" key="17">
    <source>
        <dbReference type="ARBA" id="ARBA00049297"/>
    </source>
</evidence>
<keyword evidence="9" id="KW-0802">TPR repeat</keyword>
<evidence type="ECO:0000256" key="7">
    <source>
        <dbReference type="ARBA" id="ARBA00022737"/>
    </source>
</evidence>
<evidence type="ECO:0000256" key="8">
    <source>
        <dbReference type="ARBA" id="ARBA00022741"/>
    </source>
</evidence>
<evidence type="ECO:0000256" key="16">
    <source>
        <dbReference type="ARBA" id="ARBA00048696"/>
    </source>
</evidence>
<dbReference type="PANTHER" id="PTHR13504:SF34">
    <property type="entry name" value="PROTEIN ADENYLYLTRANSFERASE FICD"/>
    <property type="match status" value="1"/>
</dbReference>
<evidence type="ECO:0000256" key="21">
    <source>
        <dbReference type="PIRSR" id="PIRSR640198-4"/>
    </source>
</evidence>
<gene>
    <name evidence="24" type="ORF">TCAL_00770</name>
</gene>